<dbReference type="InterPro" id="IPR017938">
    <property type="entry name" value="Riboflavin_synthase-like_b-brl"/>
</dbReference>
<sequence>MGRTLGIIADRVDAQSIPAVVVGHEPLGTHLTRLVLSSPRFADATTNPCDVTAFRVSRTDFRHYTPAVLDPERRELTIIVHRHGSGLGEELVAGWSVGDDVKVCQWSSTRSFRWPDCPDPVVLLGDATVISLAMAFADRAARESRDVVTVLEVDAGDVDVTRELVPGAVVVAAGPEPGAALDAWLREHPDVVATPDTPLVYLAGHGQSIQRQRAFLREACGIDRRRISTQPYWATGKSGL</sequence>
<dbReference type="InterPro" id="IPR039261">
    <property type="entry name" value="FNR_nucleotide-bd"/>
</dbReference>
<reference evidence="2" key="1">
    <citation type="submission" date="2019-09" db="EMBL/GenBank/DDBJ databases">
        <authorList>
            <person name="Li J."/>
        </authorList>
    </citation>
    <scope>NUCLEOTIDE SEQUENCE [LARGE SCALE GENOMIC DNA]</scope>
    <source>
        <strain evidence="2">NRBC 14897</strain>
    </source>
</reference>
<dbReference type="EMBL" id="SDPP02000004">
    <property type="protein sequence ID" value="KAA1374654.1"/>
    <property type="molecule type" value="Genomic_DNA"/>
</dbReference>
<dbReference type="SUPFAM" id="SSF63380">
    <property type="entry name" value="Riboflavin synthase domain-like"/>
    <property type="match status" value="1"/>
</dbReference>
<protein>
    <recommendedName>
        <fullName evidence="1">SIP-like Rossmann fold domain-containing protein</fullName>
    </recommendedName>
</protein>
<dbReference type="AlphaFoldDB" id="A0A641AL73"/>
<organism evidence="2 3">
    <name type="scientific">Aeromicrobium fastidiosum</name>
    <dbReference type="NCBI Taxonomy" id="52699"/>
    <lineage>
        <taxon>Bacteria</taxon>
        <taxon>Bacillati</taxon>
        <taxon>Actinomycetota</taxon>
        <taxon>Actinomycetes</taxon>
        <taxon>Propionibacteriales</taxon>
        <taxon>Nocardioidaceae</taxon>
        <taxon>Aeromicrobium</taxon>
    </lineage>
</organism>
<dbReference type="RefSeq" id="WP_129185711.1">
    <property type="nucleotide sequence ID" value="NZ_JAGIOG010000001.1"/>
</dbReference>
<dbReference type="PANTHER" id="PTHR30157">
    <property type="entry name" value="FERRIC REDUCTASE, NADPH-DEPENDENT"/>
    <property type="match status" value="1"/>
</dbReference>
<gene>
    <name evidence="2" type="ORF">ESP62_014775</name>
</gene>
<evidence type="ECO:0000313" key="3">
    <source>
        <dbReference type="Proteomes" id="UP001515100"/>
    </source>
</evidence>
<dbReference type="InterPro" id="IPR007037">
    <property type="entry name" value="SIP_rossman_dom"/>
</dbReference>
<dbReference type="OrthoDB" id="3745257at2"/>
<evidence type="ECO:0000313" key="2">
    <source>
        <dbReference type="EMBL" id="KAA1374654.1"/>
    </source>
</evidence>
<name>A0A641AL73_9ACTN</name>
<dbReference type="InterPro" id="IPR039374">
    <property type="entry name" value="SIP_fam"/>
</dbReference>
<evidence type="ECO:0000259" key="1">
    <source>
        <dbReference type="Pfam" id="PF04954"/>
    </source>
</evidence>
<dbReference type="Proteomes" id="UP001515100">
    <property type="component" value="Unassembled WGS sequence"/>
</dbReference>
<dbReference type="PANTHER" id="PTHR30157:SF0">
    <property type="entry name" value="NADPH-DEPENDENT FERRIC-CHELATE REDUCTASE"/>
    <property type="match status" value="1"/>
</dbReference>
<dbReference type="Pfam" id="PF04954">
    <property type="entry name" value="SIP"/>
    <property type="match status" value="1"/>
</dbReference>
<accession>A0A641AL73</accession>
<feature type="domain" description="SIP-like Rossmann fold" evidence="1">
    <location>
        <begin position="120"/>
        <end position="235"/>
    </location>
</feature>
<comment type="caution">
    <text evidence="2">The sequence shown here is derived from an EMBL/GenBank/DDBJ whole genome shotgun (WGS) entry which is preliminary data.</text>
</comment>
<dbReference type="Gene3D" id="2.40.30.10">
    <property type="entry name" value="Translation factors"/>
    <property type="match status" value="1"/>
</dbReference>
<dbReference type="Gene3D" id="3.40.50.80">
    <property type="entry name" value="Nucleotide-binding domain of ferredoxin-NADP reductase (FNR) module"/>
    <property type="match status" value="1"/>
</dbReference>
<proteinExistence type="predicted"/>
<keyword evidence="3" id="KW-1185">Reference proteome</keyword>